<dbReference type="Gene3D" id="3.20.20.140">
    <property type="entry name" value="Metal-dependent hydrolases"/>
    <property type="match status" value="1"/>
</dbReference>
<organism evidence="1 2">
    <name type="scientific">Caldicellulosiruptor morganii</name>
    <dbReference type="NCBI Taxonomy" id="1387555"/>
    <lineage>
        <taxon>Bacteria</taxon>
        <taxon>Bacillati</taxon>
        <taxon>Bacillota</taxon>
        <taxon>Bacillota incertae sedis</taxon>
        <taxon>Caldicellulosiruptorales</taxon>
        <taxon>Caldicellulosiruptoraceae</taxon>
        <taxon>Caldicellulosiruptor</taxon>
    </lineage>
</organism>
<dbReference type="GO" id="GO:0016805">
    <property type="term" value="F:dipeptidase activity"/>
    <property type="evidence" value="ECO:0007669"/>
    <property type="project" value="UniProtKB-KW"/>
</dbReference>
<name>A0ABY7BJW8_9FIRM</name>
<dbReference type="RefSeq" id="WP_157841026.1">
    <property type="nucleotide sequence ID" value="NZ_CP113865.1"/>
</dbReference>
<proteinExistence type="predicted"/>
<keyword evidence="1" id="KW-0224">Dipeptidase</keyword>
<dbReference type="EC" id="3.4.13.-" evidence="1"/>
<dbReference type="Proteomes" id="UP001164909">
    <property type="component" value="Chromosome"/>
</dbReference>
<reference evidence="1" key="1">
    <citation type="submission" date="2022-12" db="EMBL/GenBank/DDBJ databases">
        <authorList>
            <person name="Bing R.G."/>
            <person name="Willard D.J."/>
            <person name="Manesh M.J.H."/>
            <person name="Laemthong T."/>
            <person name="Crosby J.R."/>
            <person name="Kelly R.M."/>
        </authorList>
    </citation>
    <scope>NUCLEOTIDE SEQUENCE</scope>
    <source>
        <strain evidence="1">DSM 8990</strain>
    </source>
</reference>
<dbReference type="EMBL" id="CP113865">
    <property type="protein sequence ID" value="WAM33113.1"/>
    <property type="molecule type" value="Genomic_DNA"/>
</dbReference>
<evidence type="ECO:0000313" key="1">
    <source>
        <dbReference type="EMBL" id="WAM33113.1"/>
    </source>
</evidence>
<keyword evidence="1" id="KW-0645">Protease</keyword>
<protein>
    <submittedName>
        <fullName evidence="1">Membrane dipeptidase</fullName>
        <ecNumber evidence="1">3.4.13.-</ecNumber>
    </submittedName>
</protein>
<evidence type="ECO:0000313" key="2">
    <source>
        <dbReference type="Proteomes" id="UP001164909"/>
    </source>
</evidence>
<sequence length="56" mass="6354">MAGYQTNGADRFAKGINGIEDLPKIKEVLGRFGFSDDQISDILYNNLLNFTRKFLK</sequence>
<keyword evidence="2" id="KW-1185">Reference proteome</keyword>
<accession>A0ABY7BJW8</accession>
<dbReference type="InterPro" id="IPR032466">
    <property type="entry name" value="Metal_Hydrolase"/>
</dbReference>
<dbReference type="SUPFAM" id="SSF51556">
    <property type="entry name" value="Metallo-dependent hydrolases"/>
    <property type="match status" value="1"/>
</dbReference>
<gene>
    <name evidence="1" type="ORF">OTK00_001584</name>
</gene>
<keyword evidence="1" id="KW-0378">Hydrolase</keyword>